<sequence>MLNFRICLVGEICVFFFKGYDTIVGSKGTQLSGGQKQRIAIARAIIRNPRVLLLDEATSALDTESEKIVQEALDEARRGRTCIVIAHRLSTIQNADMIVVLKDGRVAELGNHSQLLARKGLYYRLIEKQKVK</sequence>
<keyword evidence="2" id="KW-1185">Reference proteome</keyword>
<dbReference type="InterPro" id="IPR027417">
    <property type="entry name" value="P-loop_NTPase"/>
</dbReference>
<evidence type="ECO:0000259" key="1">
    <source>
        <dbReference type="Pfam" id="PF00005"/>
    </source>
</evidence>
<protein>
    <submittedName>
        <fullName evidence="3">ABC transporter domain-containing protein</fullName>
    </submittedName>
</protein>
<dbReference type="GO" id="GO:0090374">
    <property type="term" value="P:oligopeptide export from mitochondrion"/>
    <property type="evidence" value="ECO:0007669"/>
    <property type="project" value="TreeGrafter"/>
</dbReference>
<dbReference type="FunFam" id="3.40.50.300:FF:002695">
    <property type="entry name" value="ABC multidrug transporter, putative"/>
    <property type="match status" value="1"/>
</dbReference>
<dbReference type="GO" id="GO:0016887">
    <property type="term" value="F:ATP hydrolysis activity"/>
    <property type="evidence" value="ECO:0007669"/>
    <property type="project" value="InterPro"/>
</dbReference>
<dbReference type="InterPro" id="IPR039421">
    <property type="entry name" value="Type_1_exporter"/>
</dbReference>
<feature type="domain" description="ABC transporter" evidence="1">
    <location>
        <begin position="21"/>
        <end position="59"/>
    </location>
</feature>
<dbReference type="PANTHER" id="PTHR43394:SF1">
    <property type="entry name" value="ATP-BINDING CASSETTE SUB-FAMILY B MEMBER 10, MITOCHONDRIAL"/>
    <property type="match status" value="1"/>
</dbReference>
<reference evidence="3" key="1">
    <citation type="submission" date="2017-02" db="UniProtKB">
        <authorList>
            <consortium name="WormBaseParasite"/>
        </authorList>
    </citation>
    <scope>IDENTIFICATION</scope>
</reference>
<evidence type="ECO:0000313" key="3">
    <source>
        <dbReference type="WBParaSite" id="ALUE_0002229401-mRNA-1"/>
    </source>
</evidence>
<evidence type="ECO:0000313" key="2">
    <source>
        <dbReference type="Proteomes" id="UP000036681"/>
    </source>
</evidence>
<dbReference type="AlphaFoldDB" id="A0A0M3IU66"/>
<dbReference type="Gene3D" id="3.40.50.300">
    <property type="entry name" value="P-loop containing nucleotide triphosphate hydrolases"/>
    <property type="match status" value="1"/>
</dbReference>
<accession>A0A0M3IU66</accession>
<dbReference type="Proteomes" id="UP000036681">
    <property type="component" value="Unplaced"/>
</dbReference>
<dbReference type="Pfam" id="PF00005">
    <property type="entry name" value="ABC_tran"/>
    <property type="match status" value="1"/>
</dbReference>
<dbReference type="InterPro" id="IPR003439">
    <property type="entry name" value="ABC_transporter-like_ATP-bd"/>
</dbReference>
<dbReference type="SUPFAM" id="SSF52540">
    <property type="entry name" value="P-loop containing nucleoside triphosphate hydrolases"/>
    <property type="match status" value="1"/>
</dbReference>
<proteinExistence type="predicted"/>
<name>A0A0M3IU66_ASCLU</name>
<dbReference type="GO" id="GO:0005743">
    <property type="term" value="C:mitochondrial inner membrane"/>
    <property type="evidence" value="ECO:0007669"/>
    <property type="project" value="TreeGrafter"/>
</dbReference>
<organism evidence="2 3">
    <name type="scientific">Ascaris lumbricoides</name>
    <name type="common">Giant roundworm</name>
    <dbReference type="NCBI Taxonomy" id="6252"/>
    <lineage>
        <taxon>Eukaryota</taxon>
        <taxon>Metazoa</taxon>
        <taxon>Ecdysozoa</taxon>
        <taxon>Nematoda</taxon>
        <taxon>Chromadorea</taxon>
        <taxon>Rhabditida</taxon>
        <taxon>Spirurina</taxon>
        <taxon>Ascaridomorpha</taxon>
        <taxon>Ascaridoidea</taxon>
        <taxon>Ascarididae</taxon>
        <taxon>Ascaris</taxon>
    </lineage>
</organism>
<dbReference type="WBParaSite" id="ALUE_0002229401-mRNA-1">
    <property type="protein sequence ID" value="ALUE_0002229401-mRNA-1"/>
    <property type="gene ID" value="ALUE_0002229401"/>
</dbReference>
<dbReference type="PANTHER" id="PTHR43394">
    <property type="entry name" value="ATP-DEPENDENT PERMEASE MDL1, MITOCHONDRIAL"/>
    <property type="match status" value="1"/>
</dbReference>
<dbReference type="GO" id="GO:0015421">
    <property type="term" value="F:ABC-type oligopeptide transporter activity"/>
    <property type="evidence" value="ECO:0007669"/>
    <property type="project" value="TreeGrafter"/>
</dbReference>
<dbReference type="GO" id="GO:0005524">
    <property type="term" value="F:ATP binding"/>
    <property type="evidence" value="ECO:0007669"/>
    <property type="project" value="InterPro"/>
</dbReference>